<dbReference type="Proteomes" id="UP000664859">
    <property type="component" value="Unassembled WGS sequence"/>
</dbReference>
<evidence type="ECO:0000313" key="1">
    <source>
        <dbReference type="EMBL" id="KAG5187377.1"/>
    </source>
</evidence>
<dbReference type="SUPFAM" id="SSF56399">
    <property type="entry name" value="ADP-ribosylation"/>
    <property type="match status" value="1"/>
</dbReference>
<dbReference type="Gene3D" id="3.90.176.10">
    <property type="entry name" value="Toxin ADP-ribosyltransferase, Chain A, domain 1"/>
    <property type="match status" value="1"/>
</dbReference>
<sequence length="563" mass="63028">MPVELADVFKTFVAENEPTVASHIFEASQEVICKRRRSSDKSDAPHVQKFRRGSQSTLSYTPDLLYAIENHIETGCTGTASGATTPTDEDASESGISKSSLAHVLLASAVAATAESARAGEPKLLDLQPTLLLYRYADYVRPTPDQMEQLEAHFKRAIEKDSPWREFSQWRGLLDARKFWKEIAVVALYFAAGTTVAVELETLFEVTSMVIRPSMPWIVSNEPSLAMLLYEIFPGIKNHVPSSMWKRGFVDAAYVVGLAATAETPFLLQRYYDLSDACGGGLCWEETSLDMSLQVFMEKDFTGMFLKATRKGAEDMTDQAQAILDACDDLFPEEIKSVLTSVYENYTGPGYVDTNAVLRNDTFVDNPRSFEQMAHVALILFFWFRAPRDLVLYRGQVLEKDLPGTLCVRGFYSCSTDKSVAFRFAHSLKRRSKSAVIEIIVRAGQPVIPFVMKSLFKDESEIALLPGAKLVIDEGSTPYTVDSVPVTRYMYESGDVHKLVTMEEAVTCAKHIFRVRASPDDHPDELRRCAHSIWHKLKAACKGRHMPVRYSGLKTPPKPKLHK</sequence>
<proteinExistence type="predicted"/>
<protein>
    <submittedName>
        <fullName evidence="1">Uncharacterized protein</fullName>
    </submittedName>
</protein>
<organism evidence="1 2">
    <name type="scientific">Tribonema minus</name>
    <dbReference type="NCBI Taxonomy" id="303371"/>
    <lineage>
        <taxon>Eukaryota</taxon>
        <taxon>Sar</taxon>
        <taxon>Stramenopiles</taxon>
        <taxon>Ochrophyta</taxon>
        <taxon>PX clade</taxon>
        <taxon>Xanthophyceae</taxon>
        <taxon>Tribonematales</taxon>
        <taxon>Tribonemataceae</taxon>
        <taxon>Tribonema</taxon>
    </lineage>
</organism>
<gene>
    <name evidence="1" type="ORF">JKP88DRAFT_243891</name>
</gene>
<comment type="caution">
    <text evidence="1">The sequence shown here is derived from an EMBL/GenBank/DDBJ whole genome shotgun (WGS) entry which is preliminary data.</text>
</comment>
<name>A0A836CIL8_9STRA</name>
<dbReference type="AlphaFoldDB" id="A0A836CIL8"/>
<dbReference type="EMBL" id="JAFCMP010000090">
    <property type="protein sequence ID" value="KAG5187377.1"/>
    <property type="molecule type" value="Genomic_DNA"/>
</dbReference>
<reference evidence="1" key="1">
    <citation type="submission" date="2021-02" db="EMBL/GenBank/DDBJ databases">
        <title>First Annotated Genome of the Yellow-green Alga Tribonema minus.</title>
        <authorList>
            <person name="Mahan K.M."/>
        </authorList>
    </citation>
    <scope>NUCLEOTIDE SEQUENCE</scope>
    <source>
        <strain evidence="1">UTEX B ZZ1240</strain>
    </source>
</reference>
<keyword evidence="2" id="KW-1185">Reference proteome</keyword>
<evidence type="ECO:0000313" key="2">
    <source>
        <dbReference type="Proteomes" id="UP000664859"/>
    </source>
</evidence>
<accession>A0A836CIL8</accession>